<dbReference type="GO" id="GO:0004497">
    <property type="term" value="F:monooxygenase activity"/>
    <property type="evidence" value="ECO:0007669"/>
    <property type="project" value="InterPro"/>
</dbReference>
<dbReference type="PRINTS" id="PR00420">
    <property type="entry name" value="RNGMNOXGNASE"/>
</dbReference>
<comment type="caution">
    <text evidence="7">The sequence shown here is derived from an EMBL/GenBank/DDBJ whole genome shotgun (WGS) entry which is preliminary data.</text>
</comment>
<feature type="region of interest" description="Disordered" evidence="5">
    <location>
        <begin position="171"/>
        <end position="197"/>
    </location>
</feature>
<evidence type="ECO:0000256" key="4">
    <source>
        <dbReference type="ARBA" id="ARBA00023002"/>
    </source>
</evidence>
<evidence type="ECO:0000256" key="1">
    <source>
        <dbReference type="ARBA" id="ARBA00007992"/>
    </source>
</evidence>
<gene>
    <name evidence="7" type="ORF">EC957_011152</name>
</gene>
<dbReference type="Proteomes" id="UP000723463">
    <property type="component" value="Unassembled WGS sequence"/>
</dbReference>
<dbReference type="AlphaFoldDB" id="A0A9P6F884"/>
<comment type="similarity">
    <text evidence="1">Belongs to the paxM FAD-dependent monooxygenase family.</text>
</comment>
<dbReference type="PANTHER" id="PTHR47356:SF2">
    <property type="entry name" value="FAD-BINDING DOMAIN-CONTAINING PROTEIN-RELATED"/>
    <property type="match status" value="1"/>
</dbReference>
<evidence type="ECO:0000313" key="8">
    <source>
        <dbReference type="Proteomes" id="UP000723463"/>
    </source>
</evidence>
<dbReference type="InterPro" id="IPR050562">
    <property type="entry name" value="FAD_mOase_fung"/>
</dbReference>
<feature type="domain" description="FAD-binding" evidence="6">
    <location>
        <begin position="29"/>
        <end position="82"/>
    </location>
</feature>
<keyword evidence="3" id="KW-0274">FAD</keyword>
<evidence type="ECO:0000259" key="6">
    <source>
        <dbReference type="Pfam" id="PF01494"/>
    </source>
</evidence>
<keyword evidence="2" id="KW-0285">Flavoprotein</keyword>
<dbReference type="GO" id="GO:0071949">
    <property type="term" value="F:FAD binding"/>
    <property type="evidence" value="ECO:0007669"/>
    <property type="project" value="InterPro"/>
</dbReference>
<evidence type="ECO:0000256" key="5">
    <source>
        <dbReference type="SAM" id="MobiDB-lite"/>
    </source>
</evidence>
<sequence>MCEEVKDFPVVSGGDKKLTLGDLFEWSDMNLISKVMLEEKVFKTWYSCRTVLIGDACHKMSPSGGAGASNAMHDAIALANRINGLPFHPTADEIEAAFKEYQNERVGWVNAAFENSRMMRNMVGQSMSSKITWAVIKRLPMWVMRKMESQQYCHRPQVAFLPLVEDKGTFRPSPQPSLAIKAPQEKETVDSITSESQ</sequence>
<dbReference type="SUPFAM" id="SSF51905">
    <property type="entry name" value="FAD/NAD(P)-binding domain"/>
    <property type="match status" value="1"/>
</dbReference>
<protein>
    <recommendedName>
        <fullName evidence="6">FAD-binding domain-containing protein</fullName>
    </recommendedName>
</protein>
<dbReference type="EMBL" id="JAAAXW010000075">
    <property type="protein sequence ID" value="KAF9545278.1"/>
    <property type="molecule type" value="Genomic_DNA"/>
</dbReference>
<proteinExistence type="inferred from homology"/>
<dbReference type="InterPro" id="IPR002938">
    <property type="entry name" value="FAD-bd"/>
</dbReference>
<organism evidence="7 8">
    <name type="scientific">Mortierella hygrophila</name>
    <dbReference type="NCBI Taxonomy" id="979708"/>
    <lineage>
        <taxon>Eukaryota</taxon>
        <taxon>Fungi</taxon>
        <taxon>Fungi incertae sedis</taxon>
        <taxon>Mucoromycota</taxon>
        <taxon>Mortierellomycotina</taxon>
        <taxon>Mortierellomycetes</taxon>
        <taxon>Mortierellales</taxon>
        <taxon>Mortierellaceae</taxon>
        <taxon>Mortierella</taxon>
    </lineage>
</organism>
<keyword evidence="8" id="KW-1185">Reference proteome</keyword>
<reference evidence="7" key="1">
    <citation type="journal article" date="2020" name="Fungal Divers.">
        <title>Resolving the Mortierellaceae phylogeny through synthesis of multi-gene phylogenetics and phylogenomics.</title>
        <authorList>
            <person name="Vandepol N."/>
            <person name="Liber J."/>
            <person name="Desiro A."/>
            <person name="Na H."/>
            <person name="Kennedy M."/>
            <person name="Barry K."/>
            <person name="Grigoriev I.V."/>
            <person name="Miller A.N."/>
            <person name="O'Donnell K."/>
            <person name="Stajich J.E."/>
            <person name="Bonito G."/>
        </authorList>
    </citation>
    <scope>NUCLEOTIDE SEQUENCE</scope>
    <source>
        <strain evidence="7">NRRL 2591</strain>
    </source>
</reference>
<accession>A0A9P6F884</accession>
<evidence type="ECO:0000256" key="2">
    <source>
        <dbReference type="ARBA" id="ARBA00022630"/>
    </source>
</evidence>
<dbReference type="InterPro" id="IPR036188">
    <property type="entry name" value="FAD/NAD-bd_sf"/>
</dbReference>
<evidence type="ECO:0000256" key="3">
    <source>
        <dbReference type="ARBA" id="ARBA00022827"/>
    </source>
</evidence>
<dbReference type="PANTHER" id="PTHR47356">
    <property type="entry name" value="FAD-DEPENDENT MONOOXYGENASE ASQG-RELATED"/>
    <property type="match status" value="1"/>
</dbReference>
<name>A0A9P6F884_9FUNG</name>
<evidence type="ECO:0000313" key="7">
    <source>
        <dbReference type="EMBL" id="KAF9545278.1"/>
    </source>
</evidence>
<dbReference type="Pfam" id="PF01494">
    <property type="entry name" value="FAD_binding_3"/>
    <property type="match status" value="1"/>
</dbReference>
<dbReference type="Gene3D" id="3.50.50.60">
    <property type="entry name" value="FAD/NAD(P)-binding domain"/>
    <property type="match status" value="1"/>
</dbReference>
<keyword evidence="4" id="KW-0560">Oxidoreductase</keyword>